<dbReference type="SUPFAM" id="SSF48452">
    <property type="entry name" value="TPR-like"/>
    <property type="match status" value="1"/>
</dbReference>
<evidence type="ECO:0000313" key="4">
    <source>
        <dbReference type="Proteomes" id="UP000184035"/>
    </source>
</evidence>
<dbReference type="Gene3D" id="3.40.720.10">
    <property type="entry name" value="Alkaline Phosphatase, subunit A"/>
    <property type="match status" value="1"/>
</dbReference>
<dbReference type="InterPro" id="IPR000917">
    <property type="entry name" value="Sulfatase_N"/>
</dbReference>
<organism evidence="3 4">
    <name type="scientific">Clostridium fallax</name>
    <dbReference type="NCBI Taxonomy" id="1533"/>
    <lineage>
        <taxon>Bacteria</taxon>
        <taxon>Bacillati</taxon>
        <taxon>Bacillota</taxon>
        <taxon>Clostridia</taxon>
        <taxon>Eubacteriales</taxon>
        <taxon>Clostridiaceae</taxon>
        <taxon>Clostridium</taxon>
    </lineage>
</organism>
<dbReference type="InterPro" id="IPR017850">
    <property type="entry name" value="Alkaline_phosphatase_core_sf"/>
</dbReference>
<dbReference type="STRING" id="1533.SAMN05443638_10571"/>
<protein>
    <submittedName>
        <fullName evidence="3">Arylsulfatase A</fullName>
    </submittedName>
</protein>
<sequence>MINLEKCKLLKKAFEKSINIGNLDEAQSILNEYSKLNKSGLEYYSMKAILCFIRGEYKEGENILLDIYDKYEYNFDINYNLSLFALQEKKYKKSLEYLFKAMLIDSSKSKECEIQLSILKKKIRKSEFDKIKNSAISFFNNFNKSFPFMDIDKDYVGSVDLKFNDKSYGVGIYDHYFEERDGLNVPLTLNQSTFTKTEIIPGEKVKEQIFKVKNKSLMPIMVLKGDSELVININKKEDLVLKSLLPNRFYYYPLESGDEVIIVCKDDFVLGDLIDLNTNDNNSKLILNIFVDGLSQKFLKENGFEDVMPNTYKFFKEGTICENCYVSGEWTYVSLASFFTGMYTTNHRVFHSKWDTDNIKNKELYTEIFNENGYFCSKIDGDWRSTPAYGYVKGMNRYLYQPSVRGMHCDEIITETIEHLEAFKEKNNFLWICIPDLHDIADEFEGRISTQVKDLILWRIDEKTEETSVRKNFNINKINRYRTQIKRIDTYLGLLFNYIRDNYKDDEIIINMISDHGQGYLVKSDEFLDEERTNTVMMFRGKNIPKGICKEFVQGLDLFPIVFNSLGIKNYNIKDGNIPKWFGGEKEREYTYTETIFPGSPYAAVINDENHKFFFETIENCTEDGRINVENYKIKLINKNNNLDESEILKEKVNKYISLVMEHIKDYIII</sequence>
<name>A0A1M4UKJ2_9CLOT</name>
<dbReference type="RefSeq" id="WP_072893621.1">
    <property type="nucleotide sequence ID" value="NZ_FQVM01000005.1"/>
</dbReference>
<dbReference type="Proteomes" id="UP000184035">
    <property type="component" value="Unassembled WGS sequence"/>
</dbReference>
<keyword evidence="4" id="KW-1185">Reference proteome</keyword>
<accession>A0A1M4UKJ2</accession>
<dbReference type="Pfam" id="PF00884">
    <property type="entry name" value="Sulfatase"/>
    <property type="match status" value="1"/>
</dbReference>
<gene>
    <name evidence="3" type="ORF">SAMN05443638_10571</name>
</gene>
<proteinExistence type="inferred from homology"/>
<evidence type="ECO:0000313" key="3">
    <source>
        <dbReference type="EMBL" id="SHE57219.1"/>
    </source>
</evidence>
<dbReference type="OrthoDB" id="9762324at2"/>
<dbReference type="Gene3D" id="1.25.40.10">
    <property type="entry name" value="Tetratricopeptide repeat domain"/>
    <property type="match status" value="1"/>
</dbReference>
<reference evidence="3 4" key="1">
    <citation type="submission" date="2016-11" db="EMBL/GenBank/DDBJ databases">
        <authorList>
            <person name="Jaros S."/>
            <person name="Januszkiewicz K."/>
            <person name="Wedrychowicz H."/>
        </authorList>
    </citation>
    <scope>NUCLEOTIDE SEQUENCE [LARGE SCALE GENOMIC DNA]</scope>
    <source>
        <strain evidence="3 4">DSM 2631</strain>
    </source>
</reference>
<evidence type="ECO:0000259" key="2">
    <source>
        <dbReference type="Pfam" id="PF00884"/>
    </source>
</evidence>
<dbReference type="GO" id="GO:0004065">
    <property type="term" value="F:arylsulfatase activity"/>
    <property type="evidence" value="ECO:0007669"/>
    <property type="project" value="TreeGrafter"/>
</dbReference>
<comment type="similarity">
    <text evidence="1">Belongs to the sulfatase family.</text>
</comment>
<dbReference type="EMBL" id="FQVM01000005">
    <property type="protein sequence ID" value="SHE57219.1"/>
    <property type="molecule type" value="Genomic_DNA"/>
</dbReference>
<feature type="domain" description="Sulfatase N-terminal" evidence="2">
    <location>
        <begin position="286"/>
        <end position="567"/>
    </location>
</feature>
<evidence type="ECO:0000256" key="1">
    <source>
        <dbReference type="ARBA" id="ARBA00008779"/>
    </source>
</evidence>
<dbReference type="AlphaFoldDB" id="A0A1M4UKJ2"/>
<dbReference type="PANTHER" id="PTHR42693:SF33">
    <property type="entry name" value="ARYLSULFATASE"/>
    <property type="match status" value="1"/>
</dbReference>
<dbReference type="InterPro" id="IPR011990">
    <property type="entry name" value="TPR-like_helical_dom_sf"/>
</dbReference>
<dbReference type="PANTHER" id="PTHR42693">
    <property type="entry name" value="ARYLSULFATASE FAMILY MEMBER"/>
    <property type="match status" value="1"/>
</dbReference>
<dbReference type="InterPro" id="IPR050738">
    <property type="entry name" value="Sulfatase"/>
</dbReference>
<dbReference type="SUPFAM" id="SSF53649">
    <property type="entry name" value="Alkaline phosphatase-like"/>
    <property type="match status" value="1"/>
</dbReference>